<gene>
    <name evidence="1" type="ORF">SDC9_134410</name>
</gene>
<dbReference type="AlphaFoldDB" id="A0A645DD46"/>
<proteinExistence type="predicted"/>
<organism evidence="1">
    <name type="scientific">bioreactor metagenome</name>
    <dbReference type="NCBI Taxonomy" id="1076179"/>
    <lineage>
        <taxon>unclassified sequences</taxon>
        <taxon>metagenomes</taxon>
        <taxon>ecological metagenomes</taxon>
    </lineage>
</organism>
<sequence>MIGFVLAIILGAFAVLMYGWLIQPPAARNTELSSLRSDYKTDYVLMVARAYPEPADASAALIQLKELEPANPLGAIQSALLSAQQLGYSETDLKALAALETRINALLGVVGQ</sequence>
<name>A0A645DD46_9ZZZZ</name>
<comment type="caution">
    <text evidence="1">The sequence shown here is derived from an EMBL/GenBank/DDBJ whole genome shotgun (WGS) entry which is preliminary data.</text>
</comment>
<evidence type="ECO:0000313" key="1">
    <source>
        <dbReference type="EMBL" id="MPM87314.1"/>
    </source>
</evidence>
<protein>
    <submittedName>
        <fullName evidence="1">Uncharacterized protein</fullName>
    </submittedName>
</protein>
<accession>A0A645DD46</accession>
<reference evidence="1" key="1">
    <citation type="submission" date="2019-08" db="EMBL/GenBank/DDBJ databases">
        <authorList>
            <person name="Kucharzyk K."/>
            <person name="Murdoch R.W."/>
            <person name="Higgins S."/>
            <person name="Loffler F."/>
        </authorList>
    </citation>
    <scope>NUCLEOTIDE SEQUENCE</scope>
</reference>
<dbReference type="EMBL" id="VSSQ01035160">
    <property type="protein sequence ID" value="MPM87314.1"/>
    <property type="molecule type" value="Genomic_DNA"/>
</dbReference>